<comment type="caution">
    <text evidence="2">The sequence shown here is derived from an EMBL/GenBank/DDBJ whole genome shotgun (WGS) entry which is preliminary data.</text>
</comment>
<keyword evidence="3" id="KW-1185">Reference proteome</keyword>
<feature type="compositionally biased region" description="Polar residues" evidence="1">
    <location>
        <begin position="172"/>
        <end position="182"/>
    </location>
</feature>
<reference evidence="2 3" key="1">
    <citation type="journal article" date="2017" name="Nat. Commun.">
        <title>Genome assembly with in vitro proximity ligation data and whole-genome triplication in lettuce.</title>
        <authorList>
            <person name="Reyes-Chin-Wo S."/>
            <person name="Wang Z."/>
            <person name="Yang X."/>
            <person name="Kozik A."/>
            <person name="Arikit S."/>
            <person name="Song C."/>
            <person name="Xia L."/>
            <person name="Froenicke L."/>
            <person name="Lavelle D.O."/>
            <person name="Truco M.J."/>
            <person name="Xia R."/>
            <person name="Zhu S."/>
            <person name="Xu C."/>
            <person name="Xu H."/>
            <person name="Xu X."/>
            <person name="Cox K."/>
            <person name="Korf I."/>
            <person name="Meyers B.C."/>
            <person name="Michelmore R.W."/>
        </authorList>
    </citation>
    <scope>NUCLEOTIDE SEQUENCE [LARGE SCALE GENOMIC DNA]</scope>
    <source>
        <strain evidence="3">cv. Salinas</strain>
        <tissue evidence="2">Seedlings</tissue>
    </source>
</reference>
<feature type="compositionally biased region" description="Basic and acidic residues" evidence="1">
    <location>
        <begin position="125"/>
        <end position="164"/>
    </location>
</feature>
<organism evidence="2 3">
    <name type="scientific">Lactuca sativa</name>
    <name type="common">Garden lettuce</name>
    <dbReference type="NCBI Taxonomy" id="4236"/>
    <lineage>
        <taxon>Eukaryota</taxon>
        <taxon>Viridiplantae</taxon>
        <taxon>Streptophyta</taxon>
        <taxon>Embryophyta</taxon>
        <taxon>Tracheophyta</taxon>
        <taxon>Spermatophyta</taxon>
        <taxon>Magnoliopsida</taxon>
        <taxon>eudicotyledons</taxon>
        <taxon>Gunneridae</taxon>
        <taxon>Pentapetalae</taxon>
        <taxon>asterids</taxon>
        <taxon>campanulids</taxon>
        <taxon>Asterales</taxon>
        <taxon>Asteraceae</taxon>
        <taxon>Cichorioideae</taxon>
        <taxon>Cichorieae</taxon>
        <taxon>Lactucinae</taxon>
        <taxon>Lactuca</taxon>
    </lineage>
</organism>
<gene>
    <name evidence="2" type="ORF">LSAT_V11C800444940</name>
</gene>
<feature type="region of interest" description="Disordered" evidence="1">
    <location>
        <begin position="125"/>
        <end position="182"/>
    </location>
</feature>
<protein>
    <submittedName>
        <fullName evidence="2">Uncharacterized protein</fullName>
    </submittedName>
</protein>
<name>A0A9R1WZC4_LACSA</name>
<evidence type="ECO:0000313" key="2">
    <source>
        <dbReference type="EMBL" id="KAJ0190787.1"/>
    </source>
</evidence>
<accession>A0A9R1WZC4</accession>
<evidence type="ECO:0000313" key="3">
    <source>
        <dbReference type="Proteomes" id="UP000235145"/>
    </source>
</evidence>
<dbReference type="Proteomes" id="UP000235145">
    <property type="component" value="Unassembled WGS sequence"/>
</dbReference>
<evidence type="ECO:0000256" key="1">
    <source>
        <dbReference type="SAM" id="MobiDB-lite"/>
    </source>
</evidence>
<dbReference type="AlphaFoldDB" id="A0A9R1WZC4"/>
<proteinExistence type="predicted"/>
<sequence length="222" mass="25326">MVTTFEQVKGKCGLGELNEEFVNEQDEGDTDLVDSSDNDEDHFVEAYESKLSKILNSFESMKEKLKSKFNDAITNFPEKEIFRIFEEKMTNIIVEEKTKSKTLFKFPSNETGVKEVDYLLDSNEVKSDGIKNDGDNNKKEGETKVKEKDGKHNENDNDEEKKDDDAEETNNYNETIQQSENENMLDKVVDNIVDNVLGIGFSRSPITKIKTNTLISQVIQGK</sequence>
<dbReference type="EMBL" id="NBSK02000008">
    <property type="protein sequence ID" value="KAJ0190787.1"/>
    <property type="molecule type" value="Genomic_DNA"/>
</dbReference>